<evidence type="ECO:0008006" key="4">
    <source>
        <dbReference type="Google" id="ProtNLM"/>
    </source>
</evidence>
<keyword evidence="1" id="KW-0732">Signal</keyword>
<evidence type="ECO:0000313" key="3">
    <source>
        <dbReference type="Proteomes" id="UP000253094"/>
    </source>
</evidence>
<evidence type="ECO:0000256" key="1">
    <source>
        <dbReference type="SAM" id="SignalP"/>
    </source>
</evidence>
<protein>
    <recommendedName>
        <fullName evidence="4">DUF1795 domain-containing protein</fullName>
    </recommendedName>
</protein>
<accession>A0A367FIE5</accession>
<organism evidence="2 3">
    <name type="scientific">Sphaerisporangium album</name>
    <dbReference type="NCBI Taxonomy" id="509200"/>
    <lineage>
        <taxon>Bacteria</taxon>
        <taxon>Bacillati</taxon>
        <taxon>Actinomycetota</taxon>
        <taxon>Actinomycetes</taxon>
        <taxon>Streptosporangiales</taxon>
        <taxon>Streptosporangiaceae</taxon>
        <taxon>Sphaerisporangium</taxon>
    </lineage>
</organism>
<gene>
    <name evidence="2" type="ORF">DQ384_20295</name>
</gene>
<keyword evidence="3" id="KW-1185">Reference proteome</keyword>
<comment type="caution">
    <text evidence="2">The sequence shown here is derived from an EMBL/GenBank/DDBJ whole genome shotgun (WGS) entry which is preliminary data.</text>
</comment>
<dbReference type="Proteomes" id="UP000253094">
    <property type="component" value="Unassembled WGS sequence"/>
</dbReference>
<proteinExistence type="predicted"/>
<feature type="chain" id="PRO_5016934808" description="DUF1795 domain-containing protein" evidence="1">
    <location>
        <begin position="33"/>
        <end position="236"/>
    </location>
</feature>
<sequence>MGSRLTATAAARVTAAVLAALMAGLSAGCGGADFTYVMGSDGQSYFKVPASWRKVDQRALDREFFGDMTTATAQLRKRLSWTVGYDAFSRPSADHLYDPAGGSDEPFVFAMVSTLTKTQQDKASLDTLRNAAMLPVALTADLRDQLEKLPGYPYKNFELLSDEVLPPKDGVRGVHVVYNFKVLGGPVQTFDQTAYLAADGSRVSVMLIRCSAMCYRTRGDEIGRIAQSFKVKRIPG</sequence>
<evidence type="ECO:0000313" key="2">
    <source>
        <dbReference type="EMBL" id="RCG29400.1"/>
    </source>
</evidence>
<reference evidence="2 3" key="1">
    <citation type="submission" date="2018-06" db="EMBL/GenBank/DDBJ databases">
        <title>Sphaerisporangium craniellae sp. nov., isolated from a marine sponge in the South China Sea.</title>
        <authorList>
            <person name="Li L."/>
        </authorList>
    </citation>
    <scope>NUCLEOTIDE SEQUENCE [LARGE SCALE GENOMIC DNA]</scope>
    <source>
        <strain evidence="2 3">CCTCC AA 208026</strain>
    </source>
</reference>
<feature type="signal peptide" evidence="1">
    <location>
        <begin position="1"/>
        <end position="32"/>
    </location>
</feature>
<dbReference type="EMBL" id="QOIL01000011">
    <property type="protein sequence ID" value="RCG29400.1"/>
    <property type="molecule type" value="Genomic_DNA"/>
</dbReference>
<dbReference type="PROSITE" id="PS51257">
    <property type="entry name" value="PROKAR_LIPOPROTEIN"/>
    <property type="match status" value="1"/>
</dbReference>
<name>A0A367FIE5_9ACTN</name>
<dbReference type="AlphaFoldDB" id="A0A367FIE5"/>